<accession>A0A8B6X8B3</accession>
<dbReference type="RefSeq" id="WP_034412766.1">
    <property type="nucleotide sequence ID" value="NZ_KI519500.1"/>
</dbReference>
<gene>
    <name evidence="4" type="primary">nudJ</name>
</gene>
<dbReference type="Proteomes" id="UP000675920">
    <property type="component" value="Unplaced"/>
</dbReference>
<dbReference type="Gene3D" id="3.90.79.10">
    <property type="entry name" value="Nucleoside Triphosphate Pyrophosphohydrolase"/>
    <property type="match status" value="1"/>
</dbReference>
<comment type="similarity">
    <text evidence="1 4">Belongs to the Nudix hydrolase family. NudJ subfamily.</text>
</comment>
<dbReference type="PANTHER" id="PTHR43222">
    <property type="entry name" value="NUDIX HYDROLASE 23"/>
    <property type="match status" value="1"/>
</dbReference>
<proteinExistence type="inferred from homology"/>
<dbReference type="InterPro" id="IPR033713">
    <property type="entry name" value="NudJ"/>
</dbReference>
<reference evidence="7" key="3">
    <citation type="submission" date="2025-08" db="UniProtKB">
        <authorList>
            <consortium name="RefSeq"/>
        </authorList>
    </citation>
    <scope>IDENTIFICATION</scope>
</reference>
<keyword evidence="4" id="KW-0460">Magnesium</keyword>
<reference evidence="7" key="1">
    <citation type="journal article" date="2005" name="Arch. Biochem. Biophys.">
        <title>Structures and mechanisms of Nudix hydrolases.</title>
        <authorList>
            <person name="Mildvan A.S."/>
            <person name="Xia Z."/>
            <person name="Azurmendi H.F."/>
            <person name="Saraswat V."/>
            <person name="Legler P.M."/>
            <person name="Massiah M.A."/>
            <person name="Gabelli S.B."/>
            <person name="Bianchet M.A."/>
            <person name="Kang L.W."/>
            <person name="Amzel L.M."/>
        </authorList>
    </citation>
    <scope>NUCLEOTIDE SEQUENCE</scope>
</reference>
<comment type="cofactor">
    <cofactor evidence="4">
        <name>Mg(2+)</name>
        <dbReference type="ChEBI" id="CHEBI:18420"/>
    </cofactor>
</comment>
<name>A0A8B6X8B3_9BURK</name>
<dbReference type="Pfam" id="PF00293">
    <property type="entry name" value="NUDIX"/>
    <property type="match status" value="1"/>
</dbReference>
<dbReference type="InterPro" id="IPR000086">
    <property type="entry name" value="NUDIX_hydrolase_dom"/>
</dbReference>
<organism evidence="6 7">
    <name type="scientific">Derxia gummosa DSM 723</name>
    <dbReference type="NCBI Taxonomy" id="1121388"/>
    <lineage>
        <taxon>Bacteria</taxon>
        <taxon>Pseudomonadati</taxon>
        <taxon>Pseudomonadota</taxon>
        <taxon>Betaproteobacteria</taxon>
        <taxon>Burkholderiales</taxon>
        <taxon>Alcaligenaceae</taxon>
        <taxon>Derxia</taxon>
    </lineage>
</organism>
<evidence type="ECO:0000313" key="7">
    <source>
        <dbReference type="RefSeq" id="WP_034412766.1"/>
    </source>
</evidence>
<evidence type="ECO:0000259" key="5">
    <source>
        <dbReference type="Pfam" id="PF00293"/>
    </source>
</evidence>
<dbReference type="GO" id="GO:0017111">
    <property type="term" value="F:ribonucleoside triphosphate phosphatase activity"/>
    <property type="evidence" value="ECO:0007669"/>
    <property type="project" value="InterPro"/>
</dbReference>
<dbReference type="SUPFAM" id="SSF55811">
    <property type="entry name" value="Nudix"/>
    <property type="match status" value="1"/>
</dbReference>
<sequence length="158" mass="17674">MSVWKPNVTVAAVIRRDDRFLLVEEETSDGIRLNNPAGHLERGESLTEAVVREALEETAHDFVPTGLLGTYMSIGARGGEEVTWLRFAFTGELGAFHADRRLDDGILRTVWLTLDEVKAAEAEGRLRSPLIVRCLEDSLKRASLPLDAIYTHESVWRS</sequence>
<keyword evidence="6" id="KW-1185">Reference proteome</keyword>
<protein>
    <recommendedName>
        <fullName evidence="3 4">Phosphatase NudJ</fullName>
        <ecNumber evidence="4">3.6.1.-</ecNumber>
    </recommendedName>
</protein>
<dbReference type="GO" id="GO:0017110">
    <property type="term" value="F:nucleoside diphosphate phosphatase activity"/>
    <property type="evidence" value="ECO:0007669"/>
    <property type="project" value="InterPro"/>
</dbReference>
<evidence type="ECO:0000256" key="1">
    <source>
        <dbReference type="ARBA" id="ARBA00007608"/>
    </source>
</evidence>
<evidence type="ECO:0000256" key="3">
    <source>
        <dbReference type="ARBA" id="ARBA00015552"/>
    </source>
</evidence>
<dbReference type="EC" id="3.6.1.-" evidence="4"/>
<feature type="domain" description="Nudix hydrolase" evidence="5">
    <location>
        <begin position="7"/>
        <end position="123"/>
    </location>
</feature>
<dbReference type="InterPro" id="IPR015797">
    <property type="entry name" value="NUDIX_hydrolase-like_dom_sf"/>
</dbReference>
<comment type="subunit">
    <text evidence="2 4">Monomer.</text>
</comment>
<evidence type="ECO:0000256" key="2">
    <source>
        <dbReference type="ARBA" id="ARBA00011245"/>
    </source>
</evidence>
<evidence type="ECO:0000313" key="6">
    <source>
        <dbReference type="Proteomes" id="UP000675920"/>
    </source>
</evidence>
<dbReference type="PANTHER" id="PTHR43222:SF11">
    <property type="entry name" value="PHOSPHATASE NUDJ"/>
    <property type="match status" value="1"/>
</dbReference>
<dbReference type="AlphaFoldDB" id="A0A8B6X8B3"/>
<dbReference type="OrthoDB" id="8594221at2"/>
<dbReference type="CDD" id="cd03675">
    <property type="entry name" value="NUDIX_Hydrolase"/>
    <property type="match status" value="1"/>
</dbReference>
<keyword evidence="4 7" id="KW-0378">Hydrolase</keyword>
<evidence type="ECO:0000256" key="4">
    <source>
        <dbReference type="RuleBase" id="RU364043"/>
    </source>
</evidence>
<reference evidence="7" key="2">
    <citation type="journal article" date="2006" name="Cell. Mol. Life Sci.">
        <title>The Nudix hydrolase superfamily.</title>
        <authorList>
            <person name="McLennan A.G."/>
        </authorList>
    </citation>
    <scope>NUCLEOTIDE SEQUENCE</scope>
</reference>
<dbReference type="GO" id="GO:0004787">
    <property type="term" value="F:thiamine diphosphate phosphatase activity"/>
    <property type="evidence" value="ECO:0007669"/>
    <property type="project" value="InterPro"/>
</dbReference>